<accession>A0ABT2MNE4</accession>
<dbReference type="EMBL" id="JAMXFF010000002">
    <property type="protein sequence ID" value="MCT7965046.1"/>
    <property type="molecule type" value="Genomic_DNA"/>
</dbReference>
<name>A0ABT2MNE4_9CYAN</name>
<dbReference type="RefSeq" id="WP_261235129.1">
    <property type="nucleotide sequence ID" value="NZ_JAMXFF010000002.1"/>
</dbReference>
<evidence type="ECO:0008006" key="3">
    <source>
        <dbReference type="Google" id="ProtNLM"/>
    </source>
</evidence>
<evidence type="ECO:0000313" key="2">
    <source>
        <dbReference type="Proteomes" id="UP001525890"/>
    </source>
</evidence>
<dbReference type="Proteomes" id="UP001525890">
    <property type="component" value="Unassembled WGS sequence"/>
</dbReference>
<gene>
    <name evidence="1" type="ORF">NG799_01705</name>
</gene>
<sequence>MIVIPSKSDKTRSTLVDAIRLIAWTQHKSANKLQGQQAYEGYPAFESEWKAHEIHLMDLKALKKFIKDLGYTEEELLEQRSQHYQRKYEHNSHQSDLN</sequence>
<reference evidence="1 2" key="1">
    <citation type="journal article" date="2022" name="Front. Microbiol.">
        <title>High genomic differentiation and limited gene flow indicate recent cryptic speciation within the genus Laspinema (cyanobacteria).</title>
        <authorList>
            <person name="Stanojkovic A."/>
            <person name="Skoupy S."/>
            <person name="Skaloud P."/>
            <person name="Dvorak P."/>
        </authorList>
    </citation>
    <scope>NUCLEOTIDE SEQUENCE [LARGE SCALE GENOMIC DNA]</scope>
    <source>
        <strain evidence="1 2">D2a</strain>
    </source>
</reference>
<protein>
    <recommendedName>
        <fullName evidence="3">Type II toxin-antitoxin system HicA family toxin</fullName>
    </recommendedName>
</protein>
<comment type="caution">
    <text evidence="1">The sequence shown here is derived from an EMBL/GenBank/DDBJ whole genome shotgun (WGS) entry which is preliminary data.</text>
</comment>
<proteinExistence type="predicted"/>
<keyword evidence="2" id="KW-1185">Reference proteome</keyword>
<organism evidence="1 2">
    <name type="scientific">Laspinema palackyanum D2a</name>
    <dbReference type="NCBI Taxonomy" id="2953684"/>
    <lineage>
        <taxon>Bacteria</taxon>
        <taxon>Bacillati</taxon>
        <taxon>Cyanobacteriota</taxon>
        <taxon>Cyanophyceae</taxon>
        <taxon>Oscillatoriophycideae</taxon>
        <taxon>Oscillatoriales</taxon>
        <taxon>Laspinemataceae</taxon>
        <taxon>Laspinema</taxon>
        <taxon>Laspinema palackyanum</taxon>
    </lineage>
</organism>
<evidence type="ECO:0000313" key="1">
    <source>
        <dbReference type="EMBL" id="MCT7965046.1"/>
    </source>
</evidence>